<dbReference type="KEGG" id="cbw:RR42_s3269"/>
<dbReference type="Proteomes" id="UP000031843">
    <property type="component" value="Chromosome secondary"/>
</dbReference>
<dbReference type="EMBL" id="CP010537">
    <property type="protein sequence ID" value="AJG24845.1"/>
    <property type="molecule type" value="Genomic_DNA"/>
</dbReference>
<accession>A0A0C4YQV0</accession>
<gene>
    <name evidence="1" type="ORF">RR42_s3269</name>
</gene>
<name>A0A0C4YQV0_9BURK</name>
<evidence type="ECO:0000313" key="1">
    <source>
        <dbReference type="EMBL" id="AJG24845.1"/>
    </source>
</evidence>
<organism evidence="1 2">
    <name type="scientific">Cupriavidus basilensis</name>
    <dbReference type="NCBI Taxonomy" id="68895"/>
    <lineage>
        <taxon>Bacteria</taxon>
        <taxon>Pseudomonadati</taxon>
        <taxon>Pseudomonadota</taxon>
        <taxon>Betaproteobacteria</taxon>
        <taxon>Burkholderiales</taxon>
        <taxon>Burkholderiaceae</taxon>
        <taxon>Cupriavidus</taxon>
    </lineage>
</organism>
<reference evidence="1 2" key="1">
    <citation type="journal article" date="2015" name="Genome Announc.">
        <title>Complete Genome Sequence of Cupriavidus basilensis 4G11, Isolated from the Oak Ridge Field Research Center Site.</title>
        <authorList>
            <person name="Ray J."/>
            <person name="Waters R.J."/>
            <person name="Skerker J.M."/>
            <person name="Kuehl J.V."/>
            <person name="Price M.N."/>
            <person name="Huang J."/>
            <person name="Chakraborty R."/>
            <person name="Arkin A.P."/>
            <person name="Deutschbauer A."/>
        </authorList>
    </citation>
    <scope>NUCLEOTIDE SEQUENCE [LARGE SCALE GENOMIC DNA]</scope>
    <source>
        <strain evidence="1">4G11</strain>
    </source>
</reference>
<protein>
    <submittedName>
        <fullName evidence="1">Uncharacterized protein</fullName>
    </submittedName>
</protein>
<dbReference type="AlphaFoldDB" id="A0A0C4YQV0"/>
<keyword evidence="2" id="KW-1185">Reference proteome</keyword>
<proteinExistence type="predicted"/>
<sequence>MRGEGETAVVMARGFGPFGGFGWCSGFVGNLAFKKNVS</sequence>
<evidence type="ECO:0000313" key="2">
    <source>
        <dbReference type="Proteomes" id="UP000031843"/>
    </source>
</evidence>